<sequence>MFVLGKMAAAPSDLLWYFREELAAVQQLAADIIEQCTPTPLEEKTRHKLERKNILKRARAARTWHLQQIAGVTRISRAAAHRSNNKAVTDTEHEMESQRTGANLKRERLRDVGVRNGSADWTSRGSGASAATNLESTQPVSASSAACCAGVSRLCDWLMEMTVCEIAALQEFSAEVIEACTPFVHKHRKKTQDKQLKKVRKLRWIEAQRAVAARHSRSHTAAITTKEEASLSHDREADAESNASSSTMASRQG</sequence>
<protein>
    <submittedName>
        <fullName evidence="2">Uncharacterized protein</fullName>
    </submittedName>
</protein>
<evidence type="ECO:0000313" key="2">
    <source>
        <dbReference type="EMBL" id="CAD8848418.1"/>
    </source>
</evidence>
<organism evidence="2">
    <name type="scientific">Noctiluca scintillans</name>
    <name type="common">Sea sparkle</name>
    <name type="synonym">Red tide dinoflagellate</name>
    <dbReference type="NCBI Taxonomy" id="2966"/>
    <lineage>
        <taxon>Eukaryota</taxon>
        <taxon>Sar</taxon>
        <taxon>Alveolata</taxon>
        <taxon>Dinophyceae</taxon>
        <taxon>Noctilucales</taxon>
        <taxon>Noctilucaceae</taxon>
        <taxon>Noctiluca</taxon>
    </lineage>
</organism>
<feature type="region of interest" description="Disordered" evidence="1">
    <location>
        <begin position="215"/>
        <end position="253"/>
    </location>
</feature>
<dbReference type="EMBL" id="HBFQ01032351">
    <property type="protein sequence ID" value="CAD8848418.1"/>
    <property type="molecule type" value="Transcribed_RNA"/>
</dbReference>
<proteinExistence type="predicted"/>
<name>A0A7S1ABY5_NOCSC</name>
<reference evidence="2" key="1">
    <citation type="submission" date="2021-01" db="EMBL/GenBank/DDBJ databases">
        <authorList>
            <person name="Corre E."/>
            <person name="Pelletier E."/>
            <person name="Niang G."/>
            <person name="Scheremetjew M."/>
            <person name="Finn R."/>
            <person name="Kale V."/>
            <person name="Holt S."/>
            <person name="Cochrane G."/>
            <person name="Meng A."/>
            <person name="Brown T."/>
            <person name="Cohen L."/>
        </authorList>
    </citation>
    <scope>NUCLEOTIDE SEQUENCE</scope>
</reference>
<gene>
    <name evidence="2" type="ORF">NSCI0253_LOCUS22768</name>
</gene>
<evidence type="ECO:0000256" key="1">
    <source>
        <dbReference type="SAM" id="MobiDB-lite"/>
    </source>
</evidence>
<accession>A0A7S1ABY5</accession>
<dbReference type="AlphaFoldDB" id="A0A7S1ABY5"/>
<feature type="compositionally biased region" description="Basic and acidic residues" evidence="1">
    <location>
        <begin position="225"/>
        <end position="238"/>
    </location>
</feature>
<feature type="region of interest" description="Disordered" evidence="1">
    <location>
        <begin position="80"/>
        <end position="101"/>
    </location>
</feature>
<feature type="compositionally biased region" description="Polar residues" evidence="1">
    <location>
        <begin position="241"/>
        <end position="253"/>
    </location>
</feature>